<dbReference type="Proteomes" id="UP000253529">
    <property type="component" value="Unassembled WGS sequence"/>
</dbReference>
<dbReference type="Gene3D" id="3.40.50.2300">
    <property type="match status" value="2"/>
</dbReference>
<dbReference type="AlphaFoldDB" id="A0A366FJD2"/>
<proteinExistence type="inferred from homology"/>
<dbReference type="PANTHER" id="PTHR30036">
    <property type="entry name" value="D-XYLOSE-BINDING PERIPLASMIC PROTEIN"/>
    <property type="match status" value="1"/>
</dbReference>
<dbReference type="SUPFAM" id="SSF53822">
    <property type="entry name" value="Periplasmic binding protein-like I"/>
    <property type="match status" value="1"/>
</dbReference>
<gene>
    <name evidence="4" type="ORF">DFR50_11197</name>
</gene>
<name>A0A366FJD2_9HYPH</name>
<dbReference type="EMBL" id="QNRK01000011">
    <property type="protein sequence ID" value="RBP13835.1"/>
    <property type="molecule type" value="Genomic_DNA"/>
</dbReference>
<dbReference type="PANTHER" id="PTHR30036:SF8">
    <property type="entry name" value="ABC-TYPE SUGAR TRANSPORT SYSTEM PERIPLASMIC COMPONENT-LIKE PROTEIN"/>
    <property type="match status" value="1"/>
</dbReference>
<evidence type="ECO:0000256" key="1">
    <source>
        <dbReference type="ARBA" id="ARBA00004418"/>
    </source>
</evidence>
<dbReference type="GO" id="GO:0030246">
    <property type="term" value="F:carbohydrate binding"/>
    <property type="evidence" value="ECO:0007669"/>
    <property type="project" value="TreeGrafter"/>
</dbReference>
<organism evidence="4 5">
    <name type="scientific">Roseiarcus fermentans</name>
    <dbReference type="NCBI Taxonomy" id="1473586"/>
    <lineage>
        <taxon>Bacteria</taxon>
        <taxon>Pseudomonadati</taxon>
        <taxon>Pseudomonadota</taxon>
        <taxon>Alphaproteobacteria</taxon>
        <taxon>Hyphomicrobiales</taxon>
        <taxon>Roseiarcaceae</taxon>
        <taxon>Roseiarcus</taxon>
    </lineage>
</organism>
<dbReference type="InterPro" id="IPR025997">
    <property type="entry name" value="SBP_2_dom"/>
</dbReference>
<dbReference type="CDD" id="cd06302">
    <property type="entry name" value="PBP1_LsrB_Quorum_Sensing-like"/>
    <property type="match status" value="1"/>
</dbReference>
<evidence type="ECO:0000313" key="4">
    <source>
        <dbReference type="EMBL" id="RBP13835.1"/>
    </source>
</evidence>
<dbReference type="OrthoDB" id="9781890at2"/>
<dbReference type="InterPro" id="IPR050555">
    <property type="entry name" value="Bact_Solute-Bind_Prot2"/>
</dbReference>
<reference evidence="4 5" key="1">
    <citation type="submission" date="2018-06" db="EMBL/GenBank/DDBJ databases">
        <title>Genomic Encyclopedia of Type Strains, Phase IV (KMG-IV): sequencing the most valuable type-strain genomes for metagenomic binning, comparative biology and taxonomic classification.</title>
        <authorList>
            <person name="Goeker M."/>
        </authorList>
    </citation>
    <scope>NUCLEOTIDE SEQUENCE [LARGE SCALE GENOMIC DNA]</scope>
    <source>
        <strain evidence="4 5">DSM 24875</strain>
    </source>
</reference>
<sequence>MVNRRELGKLGAGLVLAGLAPRLATAKDSGFKIMMTPKWTGFPYFELTGDGAKAAAKELGDTLIYAGADHADVSLQVETLQNFVNQKPDAIILAAIDLNAVAPVLEEARKKGIVVTTYDADAAVPARDMFVNQLSYEQAAKVMLDAALIDVPEGGEIAFVAASPTSPNHMAHIKIMTELTKTDPKYQVFKVVDTQFAGDDDAKSYDVAVNLMQAHPNLKVIISSSAVSAPAAARAIEASGHVGKVYATGFALPSAIKRYLENGSQKAFAFWDPFELGYVAAYETHMKLAGKFDPSKVGATIEVPKANATFTAGKDGEVVYGKPLIFTKDTVGKYDF</sequence>
<feature type="domain" description="Periplasmic binding protein" evidence="3">
    <location>
        <begin position="34"/>
        <end position="291"/>
    </location>
</feature>
<accession>A0A366FJD2</accession>
<keyword evidence="5" id="KW-1185">Reference proteome</keyword>
<comment type="similarity">
    <text evidence="2">Belongs to the bacterial solute-binding protein 2 family.</text>
</comment>
<evidence type="ECO:0000259" key="3">
    <source>
        <dbReference type="Pfam" id="PF13407"/>
    </source>
</evidence>
<comment type="subcellular location">
    <subcellularLocation>
        <location evidence="1">Periplasm</location>
    </subcellularLocation>
</comment>
<protein>
    <submittedName>
        <fullName evidence="4">Monosaccharide ABC transporter substrate-binding protein (CUT2 family)</fullName>
    </submittedName>
</protein>
<dbReference type="InterPro" id="IPR028082">
    <property type="entry name" value="Peripla_BP_I"/>
</dbReference>
<dbReference type="RefSeq" id="WP_113889385.1">
    <property type="nucleotide sequence ID" value="NZ_QNRK01000011.1"/>
</dbReference>
<comment type="caution">
    <text evidence="4">The sequence shown here is derived from an EMBL/GenBank/DDBJ whole genome shotgun (WGS) entry which is preliminary data.</text>
</comment>
<evidence type="ECO:0000313" key="5">
    <source>
        <dbReference type="Proteomes" id="UP000253529"/>
    </source>
</evidence>
<evidence type="ECO:0000256" key="2">
    <source>
        <dbReference type="ARBA" id="ARBA00007639"/>
    </source>
</evidence>
<dbReference type="GO" id="GO:0030288">
    <property type="term" value="C:outer membrane-bounded periplasmic space"/>
    <property type="evidence" value="ECO:0007669"/>
    <property type="project" value="TreeGrafter"/>
</dbReference>
<dbReference type="Pfam" id="PF13407">
    <property type="entry name" value="Peripla_BP_4"/>
    <property type="match status" value="1"/>
</dbReference>